<keyword evidence="5" id="KW-1185">Reference proteome</keyword>
<keyword evidence="3" id="KW-0812">Transmembrane</keyword>
<sequence>MAGAVGLSNGGGLRLAISLFVIFVLVCFMGIQDLRAHRDRESKNAELDAMFRDLQDARRSHDELQKKASDLNDEKLQLAAVKSNTSTMLIQSERKQQRLGEEKTRLEAALGDKDIQIATLKEQLKELDESEKEVVKLRNHLKALEDQLELFKANTTTGSRQESGEEPREEAQKQQGEDLDHGLVAADKAEVGVTEGDADLEATKSEEVDDRKREQLDGESDKVDEDLDAAKTIQDA</sequence>
<gene>
    <name evidence="4" type="ORF">SELMODRAFT_416038</name>
</gene>
<evidence type="ECO:0000256" key="1">
    <source>
        <dbReference type="SAM" id="Coils"/>
    </source>
</evidence>
<dbReference type="AlphaFoldDB" id="D8RXV9"/>
<dbReference type="EMBL" id="GL377594">
    <property type="protein sequence ID" value="EFJ22985.1"/>
    <property type="molecule type" value="Genomic_DNA"/>
</dbReference>
<evidence type="ECO:0000313" key="5">
    <source>
        <dbReference type="Proteomes" id="UP000001514"/>
    </source>
</evidence>
<evidence type="ECO:0000256" key="2">
    <source>
        <dbReference type="SAM" id="MobiDB-lite"/>
    </source>
</evidence>
<dbReference type="Gramene" id="EFJ22985">
    <property type="protein sequence ID" value="EFJ22985"/>
    <property type="gene ID" value="SELMODRAFT_416038"/>
</dbReference>
<feature type="compositionally biased region" description="Basic and acidic residues" evidence="2">
    <location>
        <begin position="201"/>
        <end position="221"/>
    </location>
</feature>
<keyword evidence="3" id="KW-0472">Membrane</keyword>
<evidence type="ECO:0000256" key="3">
    <source>
        <dbReference type="SAM" id="Phobius"/>
    </source>
</evidence>
<evidence type="ECO:0000313" key="4">
    <source>
        <dbReference type="EMBL" id="EFJ22985.1"/>
    </source>
</evidence>
<organism evidence="5">
    <name type="scientific">Selaginella moellendorffii</name>
    <name type="common">Spikemoss</name>
    <dbReference type="NCBI Taxonomy" id="88036"/>
    <lineage>
        <taxon>Eukaryota</taxon>
        <taxon>Viridiplantae</taxon>
        <taxon>Streptophyta</taxon>
        <taxon>Embryophyta</taxon>
        <taxon>Tracheophyta</taxon>
        <taxon>Lycopodiopsida</taxon>
        <taxon>Selaginellales</taxon>
        <taxon>Selaginellaceae</taxon>
        <taxon>Selaginella</taxon>
    </lineage>
</organism>
<keyword evidence="3" id="KW-1133">Transmembrane helix</keyword>
<dbReference type="Proteomes" id="UP000001514">
    <property type="component" value="Unassembled WGS sequence"/>
</dbReference>
<dbReference type="InParanoid" id="D8RXV9"/>
<name>D8RXV9_SELML</name>
<keyword evidence="1" id="KW-0175">Coiled coil</keyword>
<feature type="region of interest" description="Disordered" evidence="2">
    <location>
        <begin position="155"/>
        <end position="236"/>
    </location>
</feature>
<dbReference type="HOGENOM" id="CLU_1177123_0_0_1"/>
<reference evidence="4 5" key="1">
    <citation type="journal article" date="2011" name="Science">
        <title>The Selaginella genome identifies genetic changes associated with the evolution of vascular plants.</title>
        <authorList>
            <person name="Banks J.A."/>
            <person name="Nishiyama T."/>
            <person name="Hasebe M."/>
            <person name="Bowman J.L."/>
            <person name="Gribskov M."/>
            <person name="dePamphilis C."/>
            <person name="Albert V.A."/>
            <person name="Aono N."/>
            <person name="Aoyama T."/>
            <person name="Ambrose B.A."/>
            <person name="Ashton N.W."/>
            <person name="Axtell M.J."/>
            <person name="Barker E."/>
            <person name="Barker M.S."/>
            <person name="Bennetzen J.L."/>
            <person name="Bonawitz N.D."/>
            <person name="Chapple C."/>
            <person name="Cheng C."/>
            <person name="Correa L.G."/>
            <person name="Dacre M."/>
            <person name="DeBarry J."/>
            <person name="Dreyer I."/>
            <person name="Elias M."/>
            <person name="Engstrom E.M."/>
            <person name="Estelle M."/>
            <person name="Feng L."/>
            <person name="Finet C."/>
            <person name="Floyd S.K."/>
            <person name="Frommer W.B."/>
            <person name="Fujita T."/>
            <person name="Gramzow L."/>
            <person name="Gutensohn M."/>
            <person name="Harholt J."/>
            <person name="Hattori M."/>
            <person name="Heyl A."/>
            <person name="Hirai T."/>
            <person name="Hiwatashi Y."/>
            <person name="Ishikawa M."/>
            <person name="Iwata M."/>
            <person name="Karol K.G."/>
            <person name="Koehler B."/>
            <person name="Kolukisaoglu U."/>
            <person name="Kubo M."/>
            <person name="Kurata T."/>
            <person name="Lalonde S."/>
            <person name="Li K."/>
            <person name="Li Y."/>
            <person name="Litt A."/>
            <person name="Lyons E."/>
            <person name="Manning G."/>
            <person name="Maruyama T."/>
            <person name="Michael T.P."/>
            <person name="Mikami K."/>
            <person name="Miyazaki S."/>
            <person name="Morinaga S."/>
            <person name="Murata T."/>
            <person name="Mueller-Roeber B."/>
            <person name="Nelson D.R."/>
            <person name="Obara M."/>
            <person name="Oguri Y."/>
            <person name="Olmstead R.G."/>
            <person name="Onodera N."/>
            <person name="Petersen B.L."/>
            <person name="Pils B."/>
            <person name="Prigge M."/>
            <person name="Rensing S.A."/>
            <person name="Riano-Pachon D.M."/>
            <person name="Roberts A.W."/>
            <person name="Sato Y."/>
            <person name="Scheller H.V."/>
            <person name="Schulz B."/>
            <person name="Schulz C."/>
            <person name="Shakirov E.V."/>
            <person name="Shibagaki N."/>
            <person name="Shinohara N."/>
            <person name="Shippen D.E."/>
            <person name="Soerensen I."/>
            <person name="Sotooka R."/>
            <person name="Sugimoto N."/>
            <person name="Sugita M."/>
            <person name="Sumikawa N."/>
            <person name="Tanurdzic M."/>
            <person name="Theissen G."/>
            <person name="Ulvskov P."/>
            <person name="Wakazuki S."/>
            <person name="Weng J.K."/>
            <person name="Willats W.W."/>
            <person name="Wipf D."/>
            <person name="Wolf P.G."/>
            <person name="Yang L."/>
            <person name="Zimmer A.D."/>
            <person name="Zhu Q."/>
            <person name="Mitros T."/>
            <person name="Hellsten U."/>
            <person name="Loque D."/>
            <person name="Otillar R."/>
            <person name="Salamov A."/>
            <person name="Schmutz J."/>
            <person name="Shapiro H."/>
            <person name="Lindquist E."/>
            <person name="Lucas S."/>
            <person name="Rokhsar D."/>
            <person name="Grigoriev I.V."/>
        </authorList>
    </citation>
    <scope>NUCLEOTIDE SEQUENCE [LARGE SCALE GENOMIC DNA]</scope>
</reference>
<dbReference type="KEGG" id="smo:SELMODRAFT_416038"/>
<accession>D8RXV9</accession>
<feature type="compositionally biased region" description="Basic and acidic residues" evidence="2">
    <location>
        <begin position="162"/>
        <end position="181"/>
    </location>
</feature>
<feature type="transmembrane region" description="Helical" evidence="3">
    <location>
        <begin position="12"/>
        <end position="31"/>
    </location>
</feature>
<proteinExistence type="predicted"/>
<protein>
    <submittedName>
        <fullName evidence="4">Uncharacterized protein</fullName>
    </submittedName>
</protein>
<feature type="coiled-coil region" evidence="1">
    <location>
        <begin position="47"/>
        <end position="154"/>
    </location>
</feature>